<accession>A0A0N4U0Q7</accession>
<organism evidence="2 4">
    <name type="scientific">Dracunculus medinensis</name>
    <name type="common">Guinea worm</name>
    <dbReference type="NCBI Taxonomy" id="318479"/>
    <lineage>
        <taxon>Eukaryota</taxon>
        <taxon>Metazoa</taxon>
        <taxon>Ecdysozoa</taxon>
        <taxon>Nematoda</taxon>
        <taxon>Chromadorea</taxon>
        <taxon>Rhabditida</taxon>
        <taxon>Spirurina</taxon>
        <taxon>Dracunculoidea</taxon>
        <taxon>Dracunculidae</taxon>
        <taxon>Dracunculus</taxon>
    </lineage>
</organism>
<dbReference type="Proteomes" id="UP000038040">
    <property type="component" value="Unplaced"/>
</dbReference>
<protein>
    <submittedName>
        <fullName evidence="4">START domain-containing protein</fullName>
    </submittedName>
</protein>
<dbReference type="EMBL" id="UYYG01001150">
    <property type="protein sequence ID" value="VDN54531.1"/>
    <property type="molecule type" value="Genomic_DNA"/>
</dbReference>
<reference evidence="1 3" key="2">
    <citation type="submission" date="2018-11" db="EMBL/GenBank/DDBJ databases">
        <authorList>
            <consortium name="Pathogen Informatics"/>
        </authorList>
    </citation>
    <scope>NUCLEOTIDE SEQUENCE [LARGE SCALE GENOMIC DNA]</scope>
</reference>
<proteinExistence type="predicted"/>
<evidence type="ECO:0000313" key="3">
    <source>
        <dbReference type="Proteomes" id="UP000274756"/>
    </source>
</evidence>
<dbReference type="Proteomes" id="UP000274756">
    <property type="component" value="Unassembled WGS sequence"/>
</dbReference>
<dbReference type="AlphaFoldDB" id="A0A0N4U0Q7"/>
<evidence type="ECO:0000313" key="2">
    <source>
        <dbReference type="Proteomes" id="UP000038040"/>
    </source>
</evidence>
<dbReference type="OrthoDB" id="5776635at2759"/>
<name>A0A0N4U0Q7_DRAME</name>
<evidence type="ECO:0000313" key="1">
    <source>
        <dbReference type="EMBL" id="VDN54531.1"/>
    </source>
</evidence>
<keyword evidence="3" id="KW-1185">Reference proteome</keyword>
<gene>
    <name evidence="1" type="ORF">DME_LOCUS4504</name>
</gene>
<evidence type="ECO:0000313" key="4">
    <source>
        <dbReference type="WBParaSite" id="DME_0000014401-mRNA-1"/>
    </source>
</evidence>
<reference evidence="4" key="1">
    <citation type="submission" date="2017-02" db="UniProtKB">
        <authorList>
            <consortium name="WormBaseParasite"/>
        </authorList>
    </citation>
    <scope>IDENTIFICATION</scope>
</reference>
<dbReference type="WBParaSite" id="DME_0000014401-mRNA-1">
    <property type="protein sequence ID" value="DME_0000014401-mRNA-1"/>
    <property type="gene ID" value="DME_0000014401"/>
</dbReference>
<sequence>MSLYDQVRQGFAKVIQIASDNTIYDSFPECSFLSTTNVISIKPANQEQIDIFCRKLGFHGVEEFNIKFHLRDETGRKRIVIEADLVSVHPTQIFFFFGRGFVINKTDGSHIMEIKLPKNSPDTIGKIVHPSQATLYKIFKKNDGDSPVSYEVRKIDDNKPSIIIEKASVSIYSIAKMIGILDAESVYQFRSSNRIIIGHLRPKLSFSGKTMIIKFARTQPDPQLRAAVIGASLLLTLIDVHPILKQAWEKTIELARFDF</sequence>